<organism evidence="1 2">
    <name type="scientific">Pseudanabaena frigida</name>
    <dbReference type="NCBI Taxonomy" id="945775"/>
    <lineage>
        <taxon>Bacteria</taxon>
        <taxon>Bacillati</taxon>
        <taxon>Cyanobacteriota</taxon>
        <taxon>Cyanophyceae</taxon>
        <taxon>Pseudanabaenales</taxon>
        <taxon>Pseudanabaenaceae</taxon>
        <taxon>Pseudanabaena</taxon>
    </lineage>
</organism>
<gene>
    <name evidence="1" type="ORF">DCF19_02415</name>
</gene>
<accession>A0A2W4WN58</accession>
<dbReference type="EMBL" id="QBML01000002">
    <property type="protein sequence ID" value="PZO44617.1"/>
    <property type="molecule type" value="Genomic_DNA"/>
</dbReference>
<proteinExistence type="predicted"/>
<dbReference type="AlphaFoldDB" id="A0A2W4WN58"/>
<name>A0A2W4WN58_9CYAN</name>
<dbReference type="Proteomes" id="UP000249467">
    <property type="component" value="Unassembled WGS sequence"/>
</dbReference>
<reference evidence="1 2" key="2">
    <citation type="submission" date="2018-06" db="EMBL/GenBank/DDBJ databases">
        <title>Metagenomic assembly of (sub)arctic Cyanobacteria and their associated microbiome from non-axenic cultures.</title>
        <authorList>
            <person name="Baurain D."/>
        </authorList>
    </citation>
    <scope>NUCLEOTIDE SEQUENCE [LARGE SCALE GENOMIC DNA]</scope>
    <source>
        <strain evidence="1">ULC066bin1</strain>
    </source>
</reference>
<sequence>MAMSATTEAIVAMLRKIALIREFGRANLVNTVGFAKNHDRGYIRPNNINKIIAIWTNGTN</sequence>
<evidence type="ECO:0000313" key="1">
    <source>
        <dbReference type="EMBL" id="PZO44617.1"/>
    </source>
</evidence>
<evidence type="ECO:0000313" key="2">
    <source>
        <dbReference type="Proteomes" id="UP000249467"/>
    </source>
</evidence>
<protein>
    <submittedName>
        <fullName evidence="1">Uncharacterized protein</fullName>
    </submittedName>
</protein>
<comment type="caution">
    <text evidence="1">The sequence shown here is derived from an EMBL/GenBank/DDBJ whole genome shotgun (WGS) entry which is preliminary data.</text>
</comment>
<reference evidence="1 2" key="1">
    <citation type="submission" date="2018-04" db="EMBL/GenBank/DDBJ databases">
        <authorList>
            <person name="Go L.Y."/>
            <person name="Mitchell J.A."/>
        </authorList>
    </citation>
    <scope>NUCLEOTIDE SEQUENCE [LARGE SCALE GENOMIC DNA]</scope>
    <source>
        <strain evidence="1">ULC066bin1</strain>
    </source>
</reference>